<gene>
    <name evidence="3" type="ORF">GO606_11690</name>
</gene>
<keyword evidence="4" id="KW-1185">Reference proteome</keyword>
<feature type="domain" description="DUF4143" evidence="2">
    <location>
        <begin position="175"/>
        <end position="334"/>
    </location>
</feature>
<proteinExistence type="predicted"/>
<comment type="caution">
    <text evidence="3">The sequence shown here is derived from an EMBL/GenBank/DDBJ whole genome shotgun (WGS) entry which is preliminary data.</text>
</comment>
<sequence>MIPRRALATLHRLAKGFPVLALTGPRQAGKTTLARLAFPAKNYVSLENPDERAFAGEDPRRFLQRFPDGAILDEVQRCPALLSWLQGMVDGRRRMGDFVLTGSQQFELISGMTQSLAGRVGRVELLALSAAELELAGRLPDTLEGCLWRGGYPALYDRELAPGDWFANYVATYVERDVRQLIAVRDLVQFQRFVKMCAARSGQLLNLTSLGADCGVSAVTAREWLSVLEASYLVMRMPPYHRNFGKRLVRTPKLYFLDVGLMAWLLGIRNADEIETHAVRGALFESWVVSELAKERLNAGEPLDLYFWRDHIGHEVDVVFETPAGLQAVEIKSGATFASDWPGPIRKWQALAGDATPLPWIVFGGEGDYERQGCRVLGWRDLVQQTAAPSNE</sequence>
<dbReference type="Pfam" id="PF13173">
    <property type="entry name" value="AAA_14"/>
    <property type="match status" value="1"/>
</dbReference>
<accession>A0ABX1PNZ2</accession>
<organism evidence="3 4">
    <name type="scientific">Aromatoleum anaerobium</name>
    <dbReference type="NCBI Taxonomy" id="182180"/>
    <lineage>
        <taxon>Bacteria</taxon>
        <taxon>Pseudomonadati</taxon>
        <taxon>Pseudomonadota</taxon>
        <taxon>Betaproteobacteria</taxon>
        <taxon>Rhodocyclales</taxon>
        <taxon>Rhodocyclaceae</taxon>
        <taxon>Aromatoleum</taxon>
    </lineage>
</organism>
<dbReference type="PANTHER" id="PTHR43566">
    <property type="entry name" value="CONSERVED PROTEIN"/>
    <property type="match status" value="1"/>
</dbReference>
<dbReference type="Proteomes" id="UP000615989">
    <property type="component" value="Unassembled WGS sequence"/>
</dbReference>
<dbReference type="PANTHER" id="PTHR43566:SF2">
    <property type="entry name" value="DUF4143 DOMAIN-CONTAINING PROTEIN"/>
    <property type="match status" value="1"/>
</dbReference>
<name>A0ABX1PNZ2_9RHOO</name>
<evidence type="ECO:0000313" key="3">
    <source>
        <dbReference type="EMBL" id="NMG25372.1"/>
    </source>
</evidence>
<evidence type="ECO:0000259" key="1">
    <source>
        <dbReference type="Pfam" id="PF13173"/>
    </source>
</evidence>
<dbReference type="EMBL" id="WTVG01000030">
    <property type="protein sequence ID" value="NMG25372.1"/>
    <property type="molecule type" value="Genomic_DNA"/>
</dbReference>
<dbReference type="RefSeq" id="WP_169118734.1">
    <property type="nucleotide sequence ID" value="NZ_WTVG02000034.1"/>
</dbReference>
<dbReference type="InterPro" id="IPR025420">
    <property type="entry name" value="DUF4143"/>
</dbReference>
<protein>
    <submittedName>
        <fullName evidence="3">DUF4143 domain-containing protein</fullName>
    </submittedName>
</protein>
<evidence type="ECO:0000259" key="2">
    <source>
        <dbReference type="Pfam" id="PF13635"/>
    </source>
</evidence>
<dbReference type="InterPro" id="IPR041682">
    <property type="entry name" value="AAA_14"/>
</dbReference>
<dbReference type="InterPro" id="IPR027417">
    <property type="entry name" value="P-loop_NTPase"/>
</dbReference>
<dbReference type="Pfam" id="PF13635">
    <property type="entry name" value="DUF4143"/>
    <property type="match status" value="1"/>
</dbReference>
<feature type="domain" description="AAA" evidence="1">
    <location>
        <begin position="18"/>
        <end position="133"/>
    </location>
</feature>
<dbReference type="SUPFAM" id="SSF52540">
    <property type="entry name" value="P-loop containing nucleoside triphosphate hydrolases"/>
    <property type="match status" value="1"/>
</dbReference>
<evidence type="ECO:0000313" key="4">
    <source>
        <dbReference type="Proteomes" id="UP000615989"/>
    </source>
</evidence>
<reference evidence="3" key="1">
    <citation type="submission" date="2019-12" db="EMBL/GenBank/DDBJ databases">
        <title>Comparative genomics gives insights into the taxonomy of the Azoarcus-Aromatoleum group and reveals separate origins of nif in the plant-associated Azoarcus and non-plant-associated Aromatoleum sub-groups.</title>
        <authorList>
            <person name="Lafos M."/>
            <person name="Maluk M."/>
            <person name="Batista M."/>
            <person name="Junghare M."/>
            <person name="Carmona M."/>
            <person name="Faoro H."/>
            <person name="Cruz L.M."/>
            <person name="Battistoni F."/>
            <person name="De Souza E."/>
            <person name="Pedrosa F."/>
            <person name="Chen W.-M."/>
            <person name="Poole P.S."/>
            <person name="Dixon R.A."/>
            <person name="James E.K."/>
        </authorList>
    </citation>
    <scope>NUCLEOTIDE SEQUENCE</scope>
    <source>
        <strain evidence="3">LuFRes1</strain>
    </source>
</reference>